<sequence>MNLQKEICAAFCDGLVVRQVPMGYAISTPVTWFSGDTLSFYARVEGERARLEDSGSLLFDLEGQGVDFSSENRMELLSGLLEEHGVMLSEDDGLFCTEWVQKARIAKLALPFLTFLTRVQDLLFLNREIVKSTFREDLISALEDTFTEQRVSFSEALIPSLPHYTVDIVVRAPSGKVAAIFPATNDVSVLRAVLFSMEVQKHDVAGVVPFLIYENLDKAAITQQSREIAFNSDLTPAVWSGGRDEVIQKVQRYVQ</sequence>
<evidence type="ECO:0000313" key="2">
    <source>
        <dbReference type="EMBL" id="MBB4020280.1"/>
    </source>
</evidence>
<name>A0A840C5D0_9RHOB</name>
<feature type="domain" description="DUF1828" evidence="1">
    <location>
        <begin position="28"/>
        <end position="118"/>
    </location>
</feature>
<gene>
    <name evidence="2" type="ORF">GGR17_000071</name>
</gene>
<dbReference type="Proteomes" id="UP000585681">
    <property type="component" value="Unassembled WGS sequence"/>
</dbReference>
<dbReference type="Pfam" id="PF08861">
    <property type="entry name" value="DUF1828"/>
    <property type="match status" value="1"/>
</dbReference>
<dbReference type="EMBL" id="JACIEQ010000001">
    <property type="protein sequence ID" value="MBB4020280.1"/>
    <property type="molecule type" value="Genomic_DNA"/>
</dbReference>
<dbReference type="AlphaFoldDB" id="A0A840C5D0"/>
<dbReference type="RefSeq" id="WP_054538555.1">
    <property type="nucleotide sequence ID" value="NZ_JACIEQ010000001.1"/>
</dbReference>
<keyword evidence="3" id="KW-1185">Reference proteome</keyword>
<proteinExistence type="predicted"/>
<dbReference type="InterPro" id="IPR014960">
    <property type="entry name" value="DUF1828"/>
</dbReference>
<reference evidence="2" key="1">
    <citation type="submission" date="2020-08" db="EMBL/GenBank/DDBJ databases">
        <title>Genomic Encyclopedia of Type Strains, Phase IV (KMG-IV): sequencing the most valuable type-strain genomes for metagenomic binning, comparative biology and taxonomic classification.</title>
        <authorList>
            <person name="Goeker M."/>
        </authorList>
    </citation>
    <scope>NUCLEOTIDE SEQUENCE [LARGE SCALE GENOMIC DNA]</scope>
    <source>
        <strain evidence="2">DSM 105040</strain>
    </source>
</reference>
<evidence type="ECO:0000313" key="3">
    <source>
        <dbReference type="Proteomes" id="UP000585681"/>
    </source>
</evidence>
<evidence type="ECO:0000259" key="1">
    <source>
        <dbReference type="Pfam" id="PF08861"/>
    </source>
</evidence>
<comment type="caution">
    <text evidence="2">The sequence shown here is derived from an EMBL/GenBank/DDBJ whole genome shotgun (WGS) entry which is preliminary data.</text>
</comment>
<protein>
    <recommendedName>
        <fullName evidence="1">DUF1828 domain-containing protein</fullName>
    </recommendedName>
</protein>
<accession>A0A840C5D0</accession>
<organism evidence="2 3">
    <name type="scientific">Actibacterium naphthalenivorans</name>
    <dbReference type="NCBI Taxonomy" id="1614693"/>
    <lineage>
        <taxon>Bacteria</taxon>
        <taxon>Pseudomonadati</taxon>
        <taxon>Pseudomonadota</taxon>
        <taxon>Alphaproteobacteria</taxon>
        <taxon>Rhodobacterales</taxon>
        <taxon>Roseobacteraceae</taxon>
        <taxon>Actibacterium</taxon>
    </lineage>
</organism>